<organism evidence="1 2">
    <name type="scientific">Xiashengella succiniciproducens</name>
    <dbReference type="NCBI Taxonomy" id="2949635"/>
    <lineage>
        <taxon>Bacteria</taxon>
        <taxon>Pseudomonadati</taxon>
        <taxon>Bacteroidota</taxon>
        <taxon>Bacteroidia</taxon>
        <taxon>Marinilabiliales</taxon>
        <taxon>Marinilabiliaceae</taxon>
        <taxon>Xiashengella</taxon>
    </lineage>
</organism>
<dbReference type="EMBL" id="CP098400">
    <property type="protein sequence ID" value="URW79309.1"/>
    <property type="molecule type" value="Genomic_DNA"/>
</dbReference>
<evidence type="ECO:0000313" key="1">
    <source>
        <dbReference type="EMBL" id="URW79309.1"/>
    </source>
</evidence>
<dbReference type="Pfam" id="PF14054">
    <property type="entry name" value="DUF4249"/>
    <property type="match status" value="1"/>
</dbReference>
<dbReference type="Proteomes" id="UP001056426">
    <property type="component" value="Chromosome"/>
</dbReference>
<dbReference type="InterPro" id="IPR025345">
    <property type="entry name" value="DUF4249"/>
</dbReference>
<dbReference type="RefSeq" id="WP_250723099.1">
    <property type="nucleotide sequence ID" value="NZ_CP098400.1"/>
</dbReference>
<accession>A0A9J6ZNN3</accession>
<name>A0A9J6ZNN3_9BACT</name>
<gene>
    <name evidence="1" type="ORF">M9189_10630</name>
</gene>
<protein>
    <submittedName>
        <fullName evidence="1">DUF4249 domain-containing protein</fullName>
    </submittedName>
</protein>
<dbReference type="AlphaFoldDB" id="A0A9J6ZNN3"/>
<keyword evidence="2" id="KW-1185">Reference proteome</keyword>
<reference evidence="1" key="1">
    <citation type="submission" date="2022-05" db="EMBL/GenBank/DDBJ databases">
        <authorList>
            <person name="Sun X."/>
        </authorList>
    </citation>
    <scope>NUCLEOTIDE SEQUENCE</scope>
    <source>
        <strain evidence="1">Ai-910</strain>
    </source>
</reference>
<dbReference type="KEGG" id="alkq:M9189_10630"/>
<sequence length="310" mass="35182">MSCISYTGWSAGNKKMLYLVGIFLAACLLSSCVKEVEIEPQPYNRKVVVDGFIENGRYAQVFLTMSTPFLDEYDSVSIRKSFLNQAKVILRSSLGEEEVLTLFMRDSFFPPFVYRSVNIRGMVGVEYSLEIEVAGRKVYASTTIPQPPIIWNTRFTYVTDSTGYPEYMISLRPDAVQYVYTRVQSVFADENLHPVREGSIRLDAGNEFGWISVYRVKERRISAGSNYDNFYKEYPPLHYDHRDRVLIVPGTVDSISHEIINSLFDDWGSNDNPFRFNDSGIKSNIEGGIGLWIGIGVNNAFVVSGEVPQE</sequence>
<evidence type="ECO:0000313" key="2">
    <source>
        <dbReference type="Proteomes" id="UP001056426"/>
    </source>
</evidence>
<reference evidence="1" key="2">
    <citation type="submission" date="2022-06" db="EMBL/GenBank/DDBJ databases">
        <title>Xiashengella guii gen. nov. sp. nov., a bacterium isolated form anaerobic digestion tank.</title>
        <authorList>
            <person name="Huang H."/>
        </authorList>
    </citation>
    <scope>NUCLEOTIDE SEQUENCE</scope>
    <source>
        <strain evidence="1">Ai-910</strain>
    </source>
</reference>
<proteinExistence type="predicted"/>